<accession>A0A1R3KLC1</accession>
<name>A0A1R3KLC1_9ROSI</name>
<organism evidence="1 2">
    <name type="scientific">Corchorus olitorius</name>
    <dbReference type="NCBI Taxonomy" id="93759"/>
    <lineage>
        <taxon>Eukaryota</taxon>
        <taxon>Viridiplantae</taxon>
        <taxon>Streptophyta</taxon>
        <taxon>Embryophyta</taxon>
        <taxon>Tracheophyta</taxon>
        <taxon>Spermatophyta</taxon>
        <taxon>Magnoliopsida</taxon>
        <taxon>eudicotyledons</taxon>
        <taxon>Gunneridae</taxon>
        <taxon>Pentapetalae</taxon>
        <taxon>rosids</taxon>
        <taxon>malvids</taxon>
        <taxon>Malvales</taxon>
        <taxon>Malvaceae</taxon>
        <taxon>Grewioideae</taxon>
        <taxon>Apeibeae</taxon>
        <taxon>Corchorus</taxon>
    </lineage>
</organism>
<keyword evidence="2" id="KW-1185">Reference proteome</keyword>
<dbReference type="EMBL" id="AWUE01013012">
    <property type="protein sequence ID" value="OMP07882.1"/>
    <property type="molecule type" value="Genomic_DNA"/>
</dbReference>
<proteinExistence type="predicted"/>
<evidence type="ECO:0000313" key="1">
    <source>
        <dbReference type="EMBL" id="OMP07882.1"/>
    </source>
</evidence>
<dbReference type="AlphaFoldDB" id="A0A1R3KLC1"/>
<reference evidence="2" key="1">
    <citation type="submission" date="2013-09" db="EMBL/GenBank/DDBJ databases">
        <title>Corchorus olitorius genome sequencing.</title>
        <authorList>
            <person name="Alam M."/>
            <person name="Haque M.S."/>
            <person name="Islam M.S."/>
            <person name="Emdad E.M."/>
            <person name="Islam M.M."/>
            <person name="Ahmed B."/>
            <person name="Halim A."/>
            <person name="Hossen Q.M.M."/>
            <person name="Hossain M.Z."/>
            <person name="Ahmed R."/>
            <person name="Khan M.M."/>
            <person name="Islam R."/>
            <person name="Rashid M.M."/>
            <person name="Khan S.A."/>
            <person name="Rahman M.S."/>
            <person name="Alam M."/>
            <person name="Yahiya A.S."/>
            <person name="Khan M.S."/>
            <person name="Azam M.S."/>
            <person name="Haque T."/>
            <person name="Lashkar M.Z.H."/>
            <person name="Akhand A.I."/>
            <person name="Morshed G."/>
            <person name="Roy S."/>
            <person name="Uddin K.S."/>
            <person name="Rabeya T."/>
            <person name="Hossain A.S."/>
            <person name="Chowdhury A."/>
            <person name="Snigdha A.R."/>
            <person name="Mortoza M.S."/>
            <person name="Matin S.A."/>
            <person name="Hoque S.M.E."/>
            <person name="Islam M.K."/>
            <person name="Roy D.K."/>
            <person name="Haider R."/>
            <person name="Moosa M.M."/>
            <person name="Elias S.M."/>
            <person name="Hasan A.M."/>
            <person name="Jahan S."/>
            <person name="Shafiuddin M."/>
            <person name="Mahmood N."/>
            <person name="Shommy N.S."/>
        </authorList>
    </citation>
    <scope>NUCLEOTIDE SEQUENCE [LARGE SCALE GENOMIC DNA]</scope>
    <source>
        <strain evidence="2">cv. O-4</strain>
    </source>
</reference>
<sequence length="86" mass="10186">MAVQLSKKRTLTHHQRKAEIVLKMNAQMFRPQYHRCVQGEVTCSVSPQRNWKSVEVRVMNVWWDSFWMQEDSPLNSYKTISTENGS</sequence>
<comment type="caution">
    <text evidence="1">The sequence shown here is derived from an EMBL/GenBank/DDBJ whole genome shotgun (WGS) entry which is preliminary data.</text>
</comment>
<gene>
    <name evidence="1" type="ORF">COLO4_06968</name>
</gene>
<dbReference type="Proteomes" id="UP000187203">
    <property type="component" value="Unassembled WGS sequence"/>
</dbReference>
<protein>
    <submittedName>
        <fullName evidence="1">Uncharacterized protein</fullName>
    </submittedName>
</protein>
<evidence type="ECO:0000313" key="2">
    <source>
        <dbReference type="Proteomes" id="UP000187203"/>
    </source>
</evidence>